<keyword evidence="5" id="KW-1185">Reference proteome</keyword>
<dbReference type="STRING" id="112498.A0A2D3V6K8"/>
<dbReference type="PANTHER" id="PTHR43861:SF1">
    <property type="entry name" value="TRANS-ACONITATE 2-METHYLTRANSFERASE"/>
    <property type="match status" value="1"/>
</dbReference>
<dbReference type="GeneID" id="35597020"/>
<dbReference type="Pfam" id="PF13649">
    <property type="entry name" value="Methyltransf_25"/>
    <property type="match status" value="1"/>
</dbReference>
<evidence type="ECO:0000313" key="5">
    <source>
        <dbReference type="Proteomes" id="UP000225277"/>
    </source>
</evidence>
<evidence type="ECO:0000256" key="2">
    <source>
        <dbReference type="ARBA" id="ARBA00022679"/>
    </source>
</evidence>
<dbReference type="InterPro" id="IPR029063">
    <property type="entry name" value="SAM-dependent_MTases_sf"/>
</dbReference>
<organism evidence="4 5">
    <name type="scientific">Ramularia collo-cygni</name>
    <dbReference type="NCBI Taxonomy" id="112498"/>
    <lineage>
        <taxon>Eukaryota</taxon>
        <taxon>Fungi</taxon>
        <taxon>Dikarya</taxon>
        <taxon>Ascomycota</taxon>
        <taxon>Pezizomycotina</taxon>
        <taxon>Dothideomycetes</taxon>
        <taxon>Dothideomycetidae</taxon>
        <taxon>Mycosphaerellales</taxon>
        <taxon>Mycosphaerellaceae</taxon>
        <taxon>Ramularia</taxon>
    </lineage>
</organism>
<name>A0A2D3V6K8_9PEZI</name>
<accession>A0A2D3V6K8</accession>
<feature type="domain" description="Methyltransferase" evidence="3">
    <location>
        <begin position="50"/>
        <end position="141"/>
    </location>
</feature>
<dbReference type="AlphaFoldDB" id="A0A2D3V6K8"/>
<sequence length="226" mass="24929">MDDEDPRAIVQTAYDSISNWYLDWAKSLKSPRERYVEILLKESITPSPSVLELGCGPGVPILRMLLDRGASVIGNDISSQQLRLAKSSCPEAELVAGDMSLLSFPSKTYDGVVYFYTIFHLPRAEQKNLLEKIYAWLKPGGMFLCNFAAVDEDAIHGEFLGHGMFWSSFSADANQSMVKEVGFEMVVAEVSGAAGDEDFDAGVEFLWVVARKRLMGSEYCATSNSA</sequence>
<dbReference type="PANTHER" id="PTHR43861">
    <property type="entry name" value="TRANS-ACONITATE 2-METHYLTRANSFERASE-RELATED"/>
    <property type="match status" value="1"/>
</dbReference>
<keyword evidence="2 4" id="KW-0808">Transferase</keyword>
<evidence type="ECO:0000313" key="4">
    <source>
        <dbReference type="EMBL" id="CZT15953.1"/>
    </source>
</evidence>
<evidence type="ECO:0000259" key="3">
    <source>
        <dbReference type="Pfam" id="PF13649"/>
    </source>
</evidence>
<keyword evidence="1 4" id="KW-0489">Methyltransferase</keyword>
<dbReference type="OrthoDB" id="540004at2759"/>
<proteinExistence type="predicted"/>
<dbReference type="GO" id="GO:0008168">
    <property type="term" value="F:methyltransferase activity"/>
    <property type="evidence" value="ECO:0007669"/>
    <property type="project" value="UniProtKB-KW"/>
</dbReference>
<dbReference type="RefSeq" id="XP_023622846.1">
    <property type="nucleotide sequence ID" value="XM_023767078.1"/>
</dbReference>
<dbReference type="EMBL" id="FJUY01000002">
    <property type="protein sequence ID" value="CZT15953.1"/>
    <property type="molecule type" value="Genomic_DNA"/>
</dbReference>
<protein>
    <submittedName>
        <fullName evidence="4">Related to O-methyltransferase</fullName>
    </submittedName>
</protein>
<gene>
    <name evidence="4" type="ORF">RCC_01792</name>
</gene>
<dbReference type="Gene3D" id="3.40.50.150">
    <property type="entry name" value="Vaccinia Virus protein VP39"/>
    <property type="match status" value="1"/>
</dbReference>
<dbReference type="SUPFAM" id="SSF53335">
    <property type="entry name" value="S-adenosyl-L-methionine-dependent methyltransferases"/>
    <property type="match status" value="1"/>
</dbReference>
<dbReference type="Proteomes" id="UP000225277">
    <property type="component" value="Unassembled WGS sequence"/>
</dbReference>
<reference evidence="4 5" key="1">
    <citation type="submission" date="2016-03" db="EMBL/GenBank/DDBJ databases">
        <authorList>
            <person name="Ploux O."/>
        </authorList>
    </citation>
    <scope>NUCLEOTIDE SEQUENCE [LARGE SCALE GENOMIC DNA]</scope>
    <source>
        <strain evidence="4 5">URUG2</strain>
    </source>
</reference>
<dbReference type="InterPro" id="IPR041698">
    <property type="entry name" value="Methyltransf_25"/>
</dbReference>
<dbReference type="CDD" id="cd02440">
    <property type="entry name" value="AdoMet_MTases"/>
    <property type="match status" value="1"/>
</dbReference>
<dbReference type="GO" id="GO:0032259">
    <property type="term" value="P:methylation"/>
    <property type="evidence" value="ECO:0007669"/>
    <property type="project" value="UniProtKB-KW"/>
</dbReference>
<evidence type="ECO:0000256" key="1">
    <source>
        <dbReference type="ARBA" id="ARBA00022603"/>
    </source>
</evidence>